<evidence type="ECO:0000259" key="1">
    <source>
        <dbReference type="Pfam" id="PF08765"/>
    </source>
</evidence>
<dbReference type="Pfam" id="PF08765">
    <property type="entry name" value="Mor"/>
    <property type="match status" value="1"/>
</dbReference>
<dbReference type="NCBIfam" id="NF040785">
    <property type="entry name" value="CD3324_fam"/>
    <property type="match status" value="1"/>
</dbReference>
<dbReference type="InterPro" id="IPR009057">
    <property type="entry name" value="Homeodomain-like_sf"/>
</dbReference>
<dbReference type="Gene3D" id="1.10.10.60">
    <property type="entry name" value="Homeodomain-like"/>
    <property type="match status" value="1"/>
</dbReference>
<dbReference type="Proteomes" id="UP000095495">
    <property type="component" value="Unassembled WGS sequence"/>
</dbReference>
<dbReference type="InterPro" id="IPR014875">
    <property type="entry name" value="Mor_transcription_activator"/>
</dbReference>
<sequence length="92" mass="10574">MSYIRAEEVLPKELIETIQQYVNGKAIYIPSTSKKEWGSHTDTRQYLIQRNHEISQKYQGGSSIASLAMQFSLSEKSIQRIVREGKRKSGKL</sequence>
<evidence type="ECO:0000313" key="2">
    <source>
        <dbReference type="EMBL" id="CUN16197.1"/>
    </source>
</evidence>
<name>A0A173UPV3_9FIRM</name>
<evidence type="ECO:0000313" key="3">
    <source>
        <dbReference type="Proteomes" id="UP000095495"/>
    </source>
</evidence>
<dbReference type="InterPro" id="IPR049739">
    <property type="entry name" value="YraL-like"/>
</dbReference>
<organism evidence="2 3">
    <name type="scientific">Roseburia faecis</name>
    <dbReference type="NCBI Taxonomy" id="301302"/>
    <lineage>
        <taxon>Bacteria</taxon>
        <taxon>Bacillati</taxon>
        <taxon>Bacillota</taxon>
        <taxon>Clostridia</taxon>
        <taxon>Lachnospirales</taxon>
        <taxon>Lachnospiraceae</taxon>
        <taxon>Roseburia</taxon>
    </lineage>
</organism>
<accession>A0A173UPV3</accession>
<gene>
    <name evidence="2" type="ORF">ERS852420_03115</name>
</gene>
<dbReference type="EMBL" id="CYXV01000016">
    <property type="protein sequence ID" value="CUN16197.1"/>
    <property type="molecule type" value="Genomic_DNA"/>
</dbReference>
<proteinExistence type="predicted"/>
<dbReference type="InterPro" id="IPR052411">
    <property type="entry name" value="c-mor_Regulatory_Protein"/>
</dbReference>
<dbReference type="RefSeq" id="WP_055264019.1">
    <property type="nucleotide sequence ID" value="NZ_CP184331.1"/>
</dbReference>
<reference evidence="2 3" key="1">
    <citation type="submission" date="2015-09" db="EMBL/GenBank/DDBJ databases">
        <authorList>
            <consortium name="Pathogen Informatics"/>
        </authorList>
    </citation>
    <scope>NUCLEOTIDE SEQUENCE [LARGE SCALE GENOMIC DNA]</scope>
    <source>
        <strain evidence="2 3">2789STDY5608863</strain>
    </source>
</reference>
<dbReference type="PANTHER" id="PTHR37812:SF1">
    <property type="entry name" value="MU-LIKE PROPHAGE FLUMU PROTEIN C"/>
    <property type="match status" value="1"/>
</dbReference>
<dbReference type="SUPFAM" id="SSF46689">
    <property type="entry name" value="Homeodomain-like"/>
    <property type="match status" value="1"/>
</dbReference>
<protein>
    <submittedName>
        <fullName evidence="2">Uncharacterized conserved protein</fullName>
    </submittedName>
</protein>
<feature type="domain" description="Mor transcription activator" evidence="1">
    <location>
        <begin position="12"/>
        <end position="88"/>
    </location>
</feature>
<dbReference type="AlphaFoldDB" id="A0A173UPV3"/>
<dbReference type="PANTHER" id="PTHR37812">
    <property type="entry name" value="MU-LIKE PROPHAGE FLUMU PROTEIN C"/>
    <property type="match status" value="1"/>
</dbReference>